<dbReference type="EMBL" id="CP009122">
    <property type="protein sequence ID" value="AJA10136.1"/>
    <property type="molecule type" value="Genomic_DNA"/>
</dbReference>
<dbReference type="GO" id="GO:0055085">
    <property type="term" value="P:transmembrane transport"/>
    <property type="evidence" value="ECO:0007669"/>
    <property type="project" value="InterPro"/>
</dbReference>
<dbReference type="PROSITE" id="PS52015">
    <property type="entry name" value="TONB_CTD"/>
    <property type="match status" value="1"/>
</dbReference>
<proteinExistence type="inferred from homology"/>
<evidence type="ECO:0000313" key="11">
    <source>
        <dbReference type="EMBL" id="AJA10136.1"/>
    </source>
</evidence>
<accession>A0A0A7PJ54</accession>
<dbReference type="PANTHER" id="PTHR33446">
    <property type="entry name" value="PROTEIN TONB-RELATED"/>
    <property type="match status" value="1"/>
</dbReference>
<evidence type="ECO:0000256" key="1">
    <source>
        <dbReference type="ARBA" id="ARBA00004383"/>
    </source>
</evidence>
<reference evidence="11 12" key="1">
    <citation type="journal article" date="2015" name="Int. J. Syst. Evol. Microbiol.">
        <title>Description of Sphingopyxis fribergensis sp. nov. - a soil bacterium with the ability to degrade styrene and phenylacetic acid.</title>
        <authorList>
            <person name="Oelschlagel M."/>
            <person name="Ruckert C."/>
            <person name="Kalinowski J."/>
            <person name="Schmidt G."/>
            <person name="Schlomann M."/>
            <person name="Tischler D."/>
        </authorList>
    </citation>
    <scope>NUCLEOTIDE SEQUENCE [LARGE SCALE GENOMIC DNA]</scope>
    <source>
        <strain evidence="11 12">Kp5.2</strain>
    </source>
</reference>
<dbReference type="InterPro" id="IPR037682">
    <property type="entry name" value="TonB_C"/>
</dbReference>
<evidence type="ECO:0000256" key="6">
    <source>
        <dbReference type="ARBA" id="ARBA00022692"/>
    </source>
</evidence>
<evidence type="ECO:0000259" key="10">
    <source>
        <dbReference type="PROSITE" id="PS52015"/>
    </source>
</evidence>
<name>A0A0A7PJ54_9SPHN</name>
<keyword evidence="4" id="KW-1003">Cell membrane</keyword>
<evidence type="ECO:0000256" key="3">
    <source>
        <dbReference type="ARBA" id="ARBA00022448"/>
    </source>
</evidence>
<protein>
    <recommendedName>
        <fullName evidence="10">TonB C-terminal domain-containing protein</fullName>
    </recommendedName>
</protein>
<keyword evidence="5" id="KW-0997">Cell inner membrane</keyword>
<dbReference type="AlphaFoldDB" id="A0A0A7PJ54"/>
<evidence type="ECO:0000256" key="9">
    <source>
        <dbReference type="ARBA" id="ARBA00023136"/>
    </source>
</evidence>
<evidence type="ECO:0000256" key="8">
    <source>
        <dbReference type="ARBA" id="ARBA00022989"/>
    </source>
</evidence>
<comment type="similarity">
    <text evidence="2">Belongs to the TonB family.</text>
</comment>
<evidence type="ECO:0000256" key="2">
    <source>
        <dbReference type="ARBA" id="ARBA00006555"/>
    </source>
</evidence>
<evidence type="ECO:0000256" key="4">
    <source>
        <dbReference type="ARBA" id="ARBA00022475"/>
    </source>
</evidence>
<dbReference type="SUPFAM" id="SSF74653">
    <property type="entry name" value="TolA/TonB C-terminal domain"/>
    <property type="match status" value="2"/>
</dbReference>
<dbReference type="GO" id="GO:0005886">
    <property type="term" value="C:plasma membrane"/>
    <property type="evidence" value="ECO:0007669"/>
    <property type="project" value="UniProtKB-SubCell"/>
</dbReference>
<dbReference type="HOGENOM" id="CLU_823618_0_0_5"/>
<dbReference type="Proteomes" id="UP000030907">
    <property type="component" value="Chromosome"/>
</dbReference>
<dbReference type="Pfam" id="PF03544">
    <property type="entry name" value="TonB_C"/>
    <property type="match status" value="2"/>
</dbReference>
<dbReference type="InterPro" id="IPR006260">
    <property type="entry name" value="TonB/TolA_C"/>
</dbReference>
<keyword evidence="6" id="KW-0812">Transmembrane</keyword>
<keyword evidence="9" id="KW-0472">Membrane</keyword>
<evidence type="ECO:0000256" key="5">
    <source>
        <dbReference type="ARBA" id="ARBA00022519"/>
    </source>
</evidence>
<feature type="domain" description="TonB C-terminal" evidence="10">
    <location>
        <begin position="146"/>
        <end position="244"/>
    </location>
</feature>
<sequence length="337" mass="34954">MEAMLQPGMAIVLALAAAQGDAADVEKGMAPATNPGSWVTNDDYPASAMREEREGTTGFQLTIGADGLPTGCDIIAPSGHGDLDAVTCQLIMQRARFTPGRNARGEAVGGTYSNRIRWQIPGKGTYPVAVAGFGLDPAQESWPRGAIPDDAFKRIDPAAHYPAAARAAREEGVVHMELNIDSAGQVAGCKVNESSLSATLDEAACALMRSEGKFLPALDSDGKPTKGIVAATFQWSLPREGTGGDAGVSIPSSAAFPLGEPGSATMTVQVGADGRVVDCRFSNTGKFGAAPNGMTPCDTFGAQARYQPFVDENGKKVAKRVILQSELTIEDAPAAAK</sequence>
<keyword evidence="7" id="KW-0653">Protein transport</keyword>
<keyword evidence="12" id="KW-1185">Reference proteome</keyword>
<keyword evidence="3" id="KW-0813">Transport</keyword>
<evidence type="ECO:0000313" key="12">
    <source>
        <dbReference type="Proteomes" id="UP000030907"/>
    </source>
</evidence>
<dbReference type="GO" id="GO:0015031">
    <property type="term" value="P:protein transport"/>
    <property type="evidence" value="ECO:0007669"/>
    <property type="project" value="UniProtKB-KW"/>
</dbReference>
<dbReference type="STRING" id="1515612.SKP52_16310"/>
<keyword evidence="8" id="KW-1133">Transmembrane helix</keyword>
<gene>
    <name evidence="11" type="ORF">SKP52_16310</name>
</gene>
<dbReference type="NCBIfam" id="TIGR01352">
    <property type="entry name" value="tonB_Cterm"/>
    <property type="match status" value="1"/>
</dbReference>
<evidence type="ECO:0000256" key="7">
    <source>
        <dbReference type="ARBA" id="ARBA00022927"/>
    </source>
</evidence>
<comment type="subcellular location">
    <subcellularLocation>
        <location evidence="1">Cell inner membrane</location>
        <topology evidence="1">Single-pass membrane protein</topology>
        <orientation evidence="1">Periplasmic side</orientation>
    </subcellularLocation>
</comment>
<dbReference type="Gene3D" id="3.30.1150.10">
    <property type="match status" value="2"/>
</dbReference>
<dbReference type="KEGG" id="sphk:SKP52_16310"/>
<organism evidence="11 12">
    <name type="scientific">Sphingopyxis fribergensis</name>
    <dbReference type="NCBI Taxonomy" id="1515612"/>
    <lineage>
        <taxon>Bacteria</taxon>
        <taxon>Pseudomonadati</taxon>
        <taxon>Pseudomonadota</taxon>
        <taxon>Alphaproteobacteria</taxon>
        <taxon>Sphingomonadales</taxon>
        <taxon>Sphingomonadaceae</taxon>
        <taxon>Sphingopyxis</taxon>
    </lineage>
</organism>
<dbReference type="InterPro" id="IPR051045">
    <property type="entry name" value="TonB-dependent_transducer"/>
</dbReference>